<dbReference type="InterPro" id="IPR000719">
    <property type="entry name" value="Prot_kinase_dom"/>
</dbReference>
<feature type="compositionally biased region" description="Basic and acidic residues" evidence="11">
    <location>
        <begin position="1026"/>
        <end position="1035"/>
    </location>
</feature>
<dbReference type="Gene3D" id="2.60.120.560">
    <property type="entry name" value="Exo-inulinase, domain 1"/>
    <property type="match status" value="3"/>
</dbReference>
<evidence type="ECO:0000256" key="4">
    <source>
        <dbReference type="ARBA" id="ARBA00022679"/>
    </source>
</evidence>
<keyword evidence="3 9" id="KW-0853">WD repeat</keyword>
<keyword evidence="6 10" id="KW-0547">Nucleotide-binding</keyword>
<dbReference type="PROSITE" id="PS00107">
    <property type="entry name" value="PROTEIN_KINASE_ATP"/>
    <property type="match status" value="1"/>
</dbReference>
<evidence type="ECO:0000256" key="9">
    <source>
        <dbReference type="PROSITE-ProRule" id="PRU00221"/>
    </source>
</evidence>
<dbReference type="GO" id="GO:0004674">
    <property type="term" value="F:protein serine/threonine kinase activity"/>
    <property type="evidence" value="ECO:0007669"/>
    <property type="project" value="UniProtKB-KW"/>
</dbReference>
<evidence type="ECO:0000313" key="14">
    <source>
        <dbReference type="Proteomes" id="UP000319383"/>
    </source>
</evidence>
<reference evidence="13 14" key="1">
    <citation type="submission" date="2019-02" db="EMBL/GenBank/DDBJ databases">
        <title>Deep-cultivation of Planctomycetes and their phenomic and genomic characterization uncovers novel biology.</title>
        <authorList>
            <person name="Wiegand S."/>
            <person name="Jogler M."/>
            <person name="Boedeker C."/>
            <person name="Pinto D."/>
            <person name="Vollmers J."/>
            <person name="Rivas-Marin E."/>
            <person name="Kohn T."/>
            <person name="Peeters S.H."/>
            <person name="Heuer A."/>
            <person name="Rast P."/>
            <person name="Oberbeckmann S."/>
            <person name="Bunk B."/>
            <person name="Jeske O."/>
            <person name="Meyerdierks A."/>
            <person name="Storesund J.E."/>
            <person name="Kallscheuer N."/>
            <person name="Luecker S."/>
            <person name="Lage O.M."/>
            <person name="Pohl T."/>
            <person name="Merkel B.J."/>
            <person name="Hornburger P."/>
            <person name="Mueller R.-W."/>
            <person name="Bruemmer F."/>
            <person name="Labrenz M."/>
            <person name="Spormann A.M."/>
            <person name="Op den Camp H."/>
            <person name="Overmann J."/>
            <person name="Amann R."/>
            <person name="Jetten M.S.M."/>
            <person name="Mascher T."/>
            <person name="Medema M.H."/>
            <person name="Devos D.P."/>
            <person name="Kaster A.-K."/>
            <person name="Ovreas L."/>
            <person name="Rohde M."/>
            <person name="Galperin M.Y."/>
            <person name="Jogler C."/>
        </authorList>
    </citation>
    <scope>NUCLEOTIDE SEQUENCE [LARGE SCALE GENOMIC DNA]</scope>
    <source>
        <strain evidence="13 14">Mal52</strain>
    </source>
</reference>
<dbReference type="SUPFAM" id="SSF56112">
    <property type="entry name" value="Protein kinase-like (PK-like)"/>
    <property type="match status" value="1"/>
</dbReference>
<dbReference type="SMART" id="SM00320">
    <property type="entry name" value="WD40"/>
    <property type="match status" value="7"/>
</dbReference>
<dbReference type="CDD" id="cd14014">
    <property type="entry name" value="STKc_PknB_like"/>
    <property type="match status" value="1"/>
</dbReference>
<keyword evidence="4 13" id="KW-0808">Transferase</keyword>
<dbReference type="InterPro" id="IPR001680">
    <property type="entry name" value="WD40_rpt"/>
</dbReference>
<dbReference type="PROSITE" id="PS50294">
    <property type="entry name" value="WD_REPEATS_REGION"/>
    <property type="match status" value="1"/>
</dbReference>
<feature type="binding site" evidence="10">
    <location>
        <position position="169"/>
    </location>
    <ligand>
        <name>ATP</name>
        <dbReference type="ChEBI" id="CHEBI:30616"/>
    </ligand>
</feature>
<dbReference type="Gene3D" id="2.130.10.10">
    <property type="entry name" value="YVTN repeat-like/Quinoprotein amine dehydrogenase"/>
    <property type="match status" value="2"/>
</dbReference>
<keyword evidence="8 10" id="KW-0067">ATP-binding</keyword>
<dbReference type="Gene3D" id="3.80.10.10">
    <property type="entry name" value="Ribonuclease Inhibitor"/>
    <property type="match status" value="2"/>
</dbReference>
<protein>
    <recommendedName>
        <fullName evidence="1">non-specific serine/threonine protein kinase</fullName>
        <ecNumber evidence="1">2.7.11.1</ecNumber>
    </recommendedName>
</protein>
<dbReference type="FunFam" id="1.10.510.10:FF:000021">
    <property type="entry name" value="Serine/threonine protein kinase"/>
    <property type="match status" value="1"/>
</dbReference>
<dbReference type="PANTHER" id="PTHR43289">
    <property type="entry name" value="MITOGEN-ACTIVATED PROTEIN KINASE KINASE KINASE 20-RELATED"/>
    <property type="match status" value="1"/>
</dbReference>
<keyword evidence="7 13" id="KW-0418">Kinase</keyword>
<evidence type="ECO:0000256" key="5">
    <source>
        <dbReference type="ARBA" id="ARBA00022737"/>
    </source>
</evidence>
<dbReference type="InterPro" id="IPR008271">
    <property type="entry name" value="Ser/Thr_kinase_AS"/>
</dbReference>
<name>A0A517ZQZ1_9PLAN</name>
<keyword evidence="14" id="KW-1185">Reference proteome</keyword>
<evidence type="ECO:0000256" key="7">
    <source>
        <dbReference type="ARBA" id="ARBA00022777"/>
    </source>
</evidence>
<feature type="repeat" description="WD" evidence="9">
    <location>
        <begin position="714"/>
        <end position="755"/>
    </location>
</feature>
<gene>
    <name evidence="13" type="primary">pknB_14</name>
    <name evidence="13" type="ORF">Mal52_33240</name>
</gene>
<dbReference type="SMART" id="SM00220">
    <property type="entry name" value="S_TKc"/>
    <property type="match status" value="1"/>
</dbReference>
<evidence type="ECO:0000256" key="11">
    <source>
        <dbReference type="SAM" id="MobiDB-lite"/>
    </source>
</evidence>
<dbReference type="EC" id="2.7.11.1" evidence="1"/>
<dbReference type="GO" id="GO:0005524">
    <property type="term" value="F:ATP binding"/>
    <property type="evidence" value="ECO:0007669"/>
    <property type="project" value="UniProtKB-UniRule"/>
</dbReference>
<feature type="region of interest" description="Disordered" evidence="11">
    <location>
        <begin position="406"/>
        <end position="450"/>
    </location>
</feature>
<dbReference type="RefSeq" id="WP_145377128.1">
    <property type="nucleotide sequence ID" value="NZ_CP036276.1"/>
</dbReference>
<dbReference type="Gene3D" id="1.10.510.10">
    <property type="entry name" value="Transferase(Phosphotransferase) domain 1"/>
    <property type="match status" value="1"/>
</dbReference>
<dbReference type="InterPro" id="IPR010496">
    <property type="entry name" value="AL/BT2_dom"/>
</dbReference>
<evidence type="ECO:0000313" key="13">
    <source>
        <dbReference type="EMBL" id="QDU44838.1"/>
    </source>
</evidence>
<dbReference type="PROSITE" id="PS50011">
    <property type="entry name" value="PROTEIN_KINASE_DOM"/>
    <property type="match status" value="1"/>
</dbReference>
<dbReference type="CDD" id="cd00200">
    <property type="entry name" value="WD40"/>
    <property type="match status" value="1"/>
</dbReference>
<dbReference type="Pfam" id="PF06439">
    <property type="entry name" value="3keto-disac_hyd"/>
    <property type="match status" value="2"/>
</dbReference>
<evidence type="ECO:0000256" key="2">
    <source>
        <dbReference type="ARBA" id="ARBA00022527"/>
    </source>
</evidence>
<keyword evidence="2" id="KW-0723">Serine/threonine-protein kinase</keyword>
<dbReference type="PROSITE" id="PS00108">
    <property type="entry name" value="PROTEIN_KINASE_ST"/>
    <property type="match status" value="1"/>
</dbReference>
<evidence type="ECO:0000256" key="6">
    <source>
        <dbReference type="ARBA" id="ARBA00022741"/>
    </source>
</evidence>
<keyword evidence="5" id="KW-0677">Repeat</keyword>
<dbReference type="InterPro" id="IPR017441">
    <property type="entry name" value="Protein_kinase_ATP_BS"/>
</dbReference>
<dbReference type="Pfam" id="PF00069">
    <property type="entry name" value="Pkinase"/>
    <property type="match status" value="1"/>
</dbReference>
<feature type="compositionally biased region" description="Polar residues" evidence="11">
    <location>
        <begin position="1037"/>
        <end position="1049"/>
    </location>
</feature>
<dbReference type="InterPro" id="IPR011009">
    <property type="entry name" value="Kinase-like_dom_sf"/>
</dbReference>
<evidence type="ECO:0000256" key="10">
    <source>
        <dbReference type="PROSITE-ProRule" id="PRU10141"/>
    </source>
</evidence>
<dbReference type="PROSITE" id="PS00678">
    <property type="entry name" value="WD_REPEATS_1"/>
    <property type="match status" value="1"/>
</dbReference>
<dbReference type="InterPro" id="IPR015943">
    <property type="entry name" value="WD40/YVTN_repeat-like_dom_sf"/>
</dbReference>
<evidence type="ECO:0000256" key="8">
    <source>
        <dbReference type="ARBA" id="ARBA00022840"/>
    </source>
</evidence>
<dbReference type="GO" id="GO:0016787">
    <property type="term" value="F:hydrolase activity"/>
    <property type="evidence" value="ECO:0007669"/>
    <property type="project" value="InterPro"/>
</dbReference>
<organism evidence="13 14">
    <name type="scientific">Symmachiella dynata</name>
    <dbReference type="NCBI Taxonomy" id="2527995"/>
    <lineage>
        <taxon>Bacteria</taxon>
        <taxon>Pseudomonadati</taxon>
        <taxon>Planctomycetota</taxon>
        <taxon>Planctomycetia</taxon>
        <taxon>Planctomycetales</taxon>
        <taxon>Planctomycetaceae</taxon>
        <taxon>Symmachiella</taxon>
    </lineage>
</organism>
<feature type="domain" description="Protein kinase" evidence="12">
    <location>
        <begin position="140"/>
        <end position="403"/>
    </location>
</feature>
<dbReference type="Proteomes" id="UP000319383">
    <property type="component" value="Chromosome"/>
</dbReference>
<sequence>MTGDAIPLSVVQQIDTACDKFESEWKSGKHPRIEDYLDHAEAPHAREFLKSLLQVELELLRRDGQPISAESFVARFSEYADLISDVMDSVQASSPKDFGENVTRKAPTVSLRDASIDTSRVGKTTVARNRKSTPESIGRFEIMEVLGEGAFGTVYRATDPQLHREVALKVPRAGVLETQEDVDRFLQEARAAATLRQPHICPIYDFGKIGDHYFIVMAYIKGQPLSEVLAKSKKISPRKIAAAVRKIALALGEAHKNHVVHRDLKPSNIMIDKRGEPVVMDFGLARKVSGDEAQLTHSGAILGTPAYMPPEQARGQSKEVGPTSDVYSLGVILYELLCGQRPFRGAVAEVLAAILYKEPPPPSSHKPDVDPQLEAICLKAMAKKPEERYSSMEGLAESLTEYLRAKRDSSSGAPSDSQEMGAFASMADSGPVPVPKKSRPKRKAKRTKRAAGEFDPYHKWLGISPEEQPANHYRLLGLKPFEDDADVIDAAAERQMSYLHQIAAGPHLADSQRLLNELATARLCLLNEEKKTAYDAQLRDELVTAESSVEQIAVAVEVDDDFDEFATLPQRSQSSSDEPPWWKTLDRRIVAAGGVVFFVLLGIVIFWRSGGVTYRVELSDELLADGAVTLKTDGEEYEIGLDGLGITLKPGTYNYEVRRGEEIIRGNGEFTVVRGGENLLTITREKQGPETPLEPLTSGEREWSEPVEIHRLKVIGQNTDTYALTFTPDGKKLITGNQDQQLRIWDVESGQLISSIKTPRAGRALAVSPDSRYVAYCGVAAKAWIWDLNNGSKVLQLKSNFGNPGMLMGIDYSPDGKWIAASCLDGFGRIWETTTGQELHKFPIKAPKNGGCSIYFTPDGNRLLVKGSHSRVQVFDAHSGTLKTEYDLGPDSAGGPDMAISPDGRQFVTCTFHAQAYVYDLDTGQKLGECEKGHSDVSQVAYSADGRWIAAGHHHGSIQLLDAATRTQKFVLHHERAHVAGLASSPDGRHLAAATMRFDKDHFTGGDIRIWRMPDAAPLAQADDGPEGKKAEGRLTHITSPPKNNSLSTKSGHYIAARGGLPQDAGWTFQQDNLGGTAQVQSNRLVHDATGKGSSFWTAARPVSESATPGVYMETSAKIIEESHTSTSAGVTLLDISRPVTGGILAASLLAQDNMLLLRDSHHNILKTVSMKTTDRVHTYRLELADDTFWLFIDGELKEFASAPQLVRPIQGMNGISQITARFGDTFAATSSSRVEYQQVSFGELADEGGPTVLREINKFENPRYPANMNPLVTVYDAGQNELPKSAGWNYSSEAGAAEAEIRDGILIHDSSKTTRSFWTTSLPAGSAPTGAGVFMERTLKVNDEQHTNPRRGINVVEINEVTPQSVGGATVYAWQDRVFVMDHDDRTVISDIKFDTTDGFHTYRLEVLRDRFWLYIDEQLKIEGTGLLTPTPKNGESPIPTEDLAVPRLVGKFGNGSSSSQSVTETKSIVFGSLAALGGPTAMRKPTDYDDLLTGYWQQIPFPTTGGELTKPDGVPTFRPQGNVLLGSRPYRDVIIRAEIKKIGGWHPTMSLRSNLKGVYTAYLDKFKRFGLGKNVSGERWKDLKVQFTKQDHRDYFQWTLAAIGDRLLVYVDGENIIDHRDSIHAVGFPQIGETKSMAGFRNLQIMDLTNGPSRPHGAIKQTVTAHVTTPIGQPTDADESQFQPLFNGKNLDGWVGDESAFAVQNGNLVSLPNKKGNLYTASEYTDFTLRFEFQLTAGANNGIGLRTPLTGNPAYDGFEVQILDNSAKRFQQITAESRHGSLYGVAAAKSGHLKPVGEWNTQEIVCIGNQLRVKLNGVTILDTKLDQTGTVITPDGKAHPGLQRRSGHIALMGQKSRVLFRNLRIHTGRQFDSTSTKEHTAPTSEWDDLFNGKNLDGWTPSNTKQWKVLAGAIQGDAPAGGKSWSALTSDHDYDDYEFSFQYRLAKGSRARVLLRSNRGLPGDPHDEGAQIQLIDDDAQFYFGNRTRRVPPQRKNGALLTMTPPVLSPGMAIWDRNGLPAGKWNEMTIAVEGLHVIVTLNGKRIVNRQIDQTSKYKKFQNKPKSSQFDRLNKTSGAIRFCVLDNTIEIRKLQIRELGQKTATNSKPAQPQTQPLPRALSARTAAQWVLDNGGELHVRGEGGWNQNLDHPTKLPQRPFRVTNVNLSSNGMFQPNDLFRLEKLSEIVQLNLNDVQLSDKSMQVLAKLPDIQRLYLSRTGLGDGCFEGIATLANLHQLHLPTTNITDAGLAKLTHLKKLHLLWIWETKTTDEGLGHISRLTALDDLNLDGTNISDNGLVHLTKSTKLKHLNIGRTRVTDDGLKHLYSLKTLRTLNLKDTAVTANGIAALQAALPACTIKGVFVGGNQAN</sequence>
<evidence type="ECO:0000259" key="12">
    <source>
        <dbReference type="PROSITE" id="PS50011"/>
    </source>
</evidence>
<dbReference type="Pfam" id="PF00400">
    <property type="entry name" value="WD40"/>
    <property type="match status" value="3"/>
</dbReference>
<accession>A0A517ZQZ1</accession>
<dbReference type="SUPFAM" id="SSF50998">
    <property type="entry name" value="Quinoprotein alcohol dehydrogenase-like"/>
    <property type="match status" value="1"/>
</dbReference>
<proteinExistence type="predicted"/>
<dbReference type="PROSITE" id="PS50082">
    <property type="entry name" value="WD_REPEATS_2"/>
    <property type="match status" value="2"/>
</dbReference>
<dbReference type="SUPFAM" id="SSF52047">
    <property type="entry name" value="RNI-like"/>
    <property type="match status" value="1"/>
</dbReference>
<dbReference type="InterPro" id="IPR032675">
    <property type="entry name" value="LRR_dom_sf"/>
</dbReference>
<dbReference type="InterPro" id="IPR019775">
    <property type="entry name" value="WD40_repeat_CS"/>
</dbReference>
<evidence type="ECO:0000256" key="3">
    <source>
        <dbReference type="ARBA" id="ARBA00022574"/>
    </source>
</evidence>
<feature type="region of interest" description="Disordered" evidence="11">
    <location>
        <begin position="1020"/>
        <end position="1049"/>
    </location>
</feature>
<dbReference type="InterPro" id="IPR011047">
    <property type="entry name" value="Quinoprotein_ADH-like_sf"/>
</dbReference>
<feature type="repeat" description="WD" evidence="9">
    <location>
        <begin position="800"/>
        <end position="841"/>
    </location>
</feature>
<feature type="compositionally biased region" description="Basic residues" evidence="11">
    <location>
        <begin position="436"/>
        <end position="449"/>
    </location>
</feature>
<evidence type="ECO:0000256" key="1">
    <source>
        <dbReference type="ARBA" id="ARBA00012513"/>
    </source>
</evidence>
<dbReference type="KEGG" id="sdyn:Mal52_33240"/>
<dbReference type="Gene3D" id="3.30.200.20">
    <property type="entry name" value="Phosphorylase Kinase, domain 1"/>
    <property type="match status" value="1"/>
</dbReference>
<dbReference type="PANTHER" id="PTHR43289:SF6">
    <property type="entry name" value="SERINE_THREONINE-PROTEIN KINASE NEKL-3"/>
    <property type="match status" value="1"/>
</dbReference>
<dbReference type="EMBL" id="CP036276">
    <property type="protein sequence ID" value="QDU44838.1"/>
    <property type="molecule type" value="Genomic_DNA"/>
</dbReference>